<name>A0ABV6CFV9_9RHOB</name>
<feature type="transmembrane region" description="Helical" evidence="9">
    <location>
        <begin position="203"/>
        <end position="220"/>
    </location>
</feature>
<feature type="transmembrane region" description="Helical" evidence="9">
    <location>
        <begin position="232"/>
        <end position="253"/>
    </location>
</feature>
<evidence type="ECO:0000256" key="4">
    <source>
        <dbReference type="ARBA" id="ARBA00022475"/>
    </source>
</evidence>
<accession>A0ABV6CFV9</accession>
<comment type="similarity">
    <text evidence="2 8">Belongs to the ABC-3 integral membrane protein family.</text>
</comment>
<gene>
    <name evidence="10" type="ORF">ACFFIZ_00670</name>
</gene>
<dbReference type="SUPFAM" id="SSF81345">
    <property type="entry name" value="ABC transporter involved in vitamin B12 uptake, BtuC"/>
    <property type="match status" value="1"/>
</dbReference>
<evidence type="ECO:0000313" key="11">
    <source>
        <dbReference type="Proteomes" id="UP001589795"/>
    </source>
</evidence>
<evidence type="ECO:0000256" key="5">
    <source>
        <dbReference type="ARBA" id="ARBA00022692"/>
    </source>
</evidence>
<feature type="transmembrane region" description="Helical" evidence="9">
    <location>
        <begin position="42"/>
        <end position="61"/>
    </location>
</feature>
<keyword evidence="4" id="KW-1003">Cell membrane</keyword>
<reference evidence="10 11" key="1">
    <citation type="submission" date="2024-09" db="EMBL/GenBank/DDBJ databases">
        <authorList>
            <person name="Sun Q."/>
            <person name="Mori K."/>
        </authorList>
    </citation>
    <scope>NUCLEOTIDE SEQUENCE [LARGE SCALE GENOMIC DNA]</scope>
    <source>
        <strain evidence="10 11">CCM 7904</strain>
    </source>
</reference>
<dbReference type="Gene3D" id="1.10.3470.10">
    <property type="entry name" value="ABC transporter involved in vitamin B12 uptake, BtuC"/>
    <property type="match status" value="1"/>
</dbReference>
<keyword evidence="3 8" id="KW-0813">Transport</keyword>
<evidence type="ECO:0000256" key="3">
    <source>
        <dbReference type="ARBA" id="ARBA00022448"/>
    </source>
</evidence>
<dbReference type="InterPro" id="IPR037294">
    <property type="entry name" value="ABC_BtuC-like"/>
</dbReference>
<dbReference type="EMBL" id="JBHLWQ010000008">
    <property type="protein sequence ID" value="MFC0198896.1"/>
    <property type="molecule type" value="Genomic_DNA"/>
</dbReference>
<dbReference type="Pfam" id="PF00950">
    <property type="entry name" value="ABC-3"/>
    <property type="match status" value="1"/>
</dbReference>
<sequence length="376" mass="40712">MIEAFFLNISLMIMLTGALVGCASSLVGTFLVLRGNSMLSDAISHSIIFGIVVVWLLTGAASGPVQIVGAAMTGVLTVFLTELLFSTRRVKYDAAIGLVFPVLFSVGVLLLNLYARDVHIDQHTVLLGEIGFVWLDTVDLAGYEIPRSLISMSVMTVVNLLFVRVLYKELKITTFDPALAAALGFAPTAIFYALLFLTSATAVAAFDAVGAVLLVAFVIVPPSAAYLLTDRLWVMLAIGMAISIASSVSGYYLAVVLDVSIGGMMAVMTGVFLGLAFLFGPRYGVIARLHRQRTEREANALRTVAIHLYSHEDGTQQHEENVARALETHLGWTARHARAVIAQGLTRNLLARQDNLLVLTPKGREHARSILEPWRN</sequence>
<keyword evidence="5 8" id="KW-0812">Transmembrane</keyword>
<organism evidence="10 11">
    <name type="scientific">Paracoccus rhizosphaerae</name>
    <dbReference type="NCBI Taxonomy" id="1133347"/>
    <lineage>
        <taxon>Bacteria</taxon>
        <taxon>Pseudomonadati</taxon>
        <taxon>Pseudomonadota</taxon>
        <taxon>Alphaproteobacteria</taxon>
        <taxon>Rhodobacterales</taxon>
        <taxon>Paracoccaceae</taxon>
        <taxon>Paracoccus</taxon>
    </lineage>
</organism>
<keyword evidence="7 9" id="KW-0472">Membrane</keyword>
<dbReference type="PANTHER" id="PTHR30477">
    <property type="entry name" value="ABC-TRANSPORTER METAL-BINDING PROTEIN"/>
    <property type="match status" value="1"/>
</dbReference>
<evidence type="ECO:0000256" key="7">
    <source>
        <dbReference type="ARBA" id="ARBA00023136"/>
    </source>
</evidence>
<feature type="transmembrane region" description="Helical" evidence="9">
    <location>
        <begin position="179"/>
        <end position="197"/>
    </location>
</feature>
<evidence type="ECO:0000256" key="2">
    <source>
        <dbReference type="ARBA" id="ARBA00008034"/>
    </source>
</evidence>
<feature type="transmembrane region" description="Helical" evidence="9">
    <location>
        <begin position="67"/>
        <end position="85"/>
    </location>
</feature>
<evidence type="ECO:0000256" key="1">
    <source>
        <dbReference type="ARBA" id="ARBA00004651"/>
    </source>
</evidence>
<protein>
    <submittedName>
        <fullName evidence="10">Metal ABC transporter permease</fullName>
    </submittedName>
</protein>
<keyword evidence="6 9" id="KW-1133">Transmembrane helix</keyword>
<comment type="subcellular location">
    <subcellularLocation>
        <location evidence="1 8">Cell membrane</location>
        <topology evidence="1 8">Multi-pass membrane protein</topology>
    </subcellularLocation>
</comment>
<evidence type="ECO:0000256" key="9">
    <source>
        <dbReference type="SAM" id="Phobius"/>
    </source>
</evidence>
<keyword evidence="11" id="KW-1185">Reference proteome</keyword>
<feature type="transmembrane region" description="Helical" evidence="9">
    <location>
        <begin position="149"/>
        <end position="167"/>
    </location>
</feature>
<evidence type="ECO:0000256" key="8">
    <source>
        <dbReference type="RuleBase" id="RU003943"/>
    </source>
</evidence>
<dbReference type="CDD" id="cd06550">
    <property type="entry name" value="TM_ABC_iron-siderophores_like"/>
    <property type="match status" value="1"/>
</dbReference>
<feature type="transmembrane region" description="Helical" evidence="9">
    <location>
        <begin position="92"/>
        <end position="115"/>
    </location>
</feature>
<evidence type="ECO:0000256" key="6">
    <source>
        <dbReference type="ARBA" id="ARBA00022989"/>
    </source>
</evidence>
<dbReference type="PANTHER" id="PTHR30477:SF8">
    <property type="entry name" value="METAL TRANSPORT SYSTEM MEMBRANE PROTEIN CT_070-RELATED"/>
    <property type="match status" value="1"/>
</dbReference>
<feature type="transmembrane region" description="Helical" evidence="9">
    <location>
        <begin position="259"/>
        <end position="279"/>
    </location>
</feature>
<proteinExistence type="inferred from homology"/>
<feature type="transmembrane region" description="Helical" evidence="9">
    <location>
        <begin position="6"/>
        <end position="33"/>
    </location>
</feature>
<comment type="caution">
    <text evidence="10">The sequence shown here is derived from an EMBL/GenBank/DDBJ whole genome shotgun (WGS) entry which is preliminary data.</text>
</comment>
<dbReference type="RefSeq" id="WP_265508590.1">
    <property type="nucleotide sequence ID" value="NZ_JAOTBE010000090.1"/>
</dbReference>
<evidence type="ECO:0000313" key="10">
    <source>
        <dbReference type="EMBL" id="MFC0198896.1"/>
    </source>
</evidence>
<dbReference type="Proteomes" id="UP001589795">
    <property type="component" value="Unassembled WGS sequence"/>
</dbReference>
<dbReference type="InterPro" id="IPR001626">
    <property type="entry name" value="ABC_TroCD"/>
</dbReference>